<dbReference type="eggNOG" id="COG0564">
    <property type="taxonomic scope" value="Bacteria"/>
</dbReference>
<evidence type="ECO:0000256" key="1">
    <source>
        <dbReference type="ARBA" id="ARBA00000073"/>
    </source>
</evidence>
<sequence>MAGLDAQTALTHWVKIHQVTNYSLVRIQLATGRTHQIRVHFAAIGHPLVGDTLYNPASPKGAALLLHAAAVSLQIPFSNEEKMIGVPLPEDFPRNLGPV</sequence>
<dbReference type="GO" id="GO:0009982">
    <property type="term" value="F:pseudouridine synthase activity"/>
    <property type="evidence" value="ECO:0007669"/>
    <property type="project" value="InterPro"/>
</dbReference>
<dbReference type="AlphaFoldDB" id="A0A069CZG3"/>
<accession>A0A069CZG3</accession>
<organism evidence="6 7">
    <name type="scientific">Weissella oryzae (strain DSM 25784 / JCM 18191 / LMG 30913 / SG25)</name>
    <dbReference type="NCBI Taxonomy" id="1329250"/>
    <lineage>
        <taxon>Bacteria</taxon>
        <taxon>Bacillati</taxon>
        <taxon>Bacillota</taxon>
        <taxon>Bacilli</taxon>
        <taxon>Lactobacillales</taxon>
        <taxon>Lactobacillaceae</taxon>
        <taxon>Weissella</taxon>
    </lineage>
</organism>
<evidence type="ECO:0000256" key="2">
    <source>
        <dbReference type="ARBA" id="ARBA00010876"/>
    </source>
</evidence>
<dbReference type="InterPro" id="IPR050188">
    <property type="entry name" value="RluA_PseudoU_synthase"/>
</dbReference>
<evidence type="ECO:0000256" key="3">
    <source>
        <dbReference type="ARBA" id="ARBA00031870"/>
    </source>
</evidence>
<reference evidence="7" key="1">
    <citation type="journal article" date="2014" name="Genome Announc.">
        <title>Draft genome sequence of Weissella oryzae SG25T, isolated from fermented rice grains.</title>
        <authorList>
            <person name="Tanizawa Y."/>
            <person name="Fujisawa T."/>
            <person name="Mochizuki T."/>
            <person name="Kaminuma E."/>
            <person name="Suzuki Y."/>
            <person name="Nakamura Y."/>
            <person name="Tohno M."/>
        </authorList>
    </citation>
    <scope>NUCLEOTIDE SEQUENCE [LARGE SCALE GENOMIC DNA]</scope>
    <source>
        <strain evidence="7">DSM 25784 / JCM 18191 / LMG 30913 / SG25</strain>
    </source>
</reference>
<dbReference type="SUPFAM" id="SSF55120">
    <property type="entry name" value="Pseudouridine synthase"/>
    <property type="match status" value="1"/>
</dbReference>
<comment type="catalytic activity">
    <reaction evidence="1">
        <text>a uridine in RNA = a pseudouridine in RNA</text>
        <dbReference type="Rhea" id="RHEA:48348"/>
        <dbReference type="Rhea" id="RHEA-COMP:12068"/>
        <dbReference type="Rhea" id="RHEA-COMP:12069"/>
        <dbReference type="ChEBI" id="CHEBI:65314"/>
        <dbReference type="ChEBI" id="CHEBI:65315"/>
    </reaction>
</comment>
<dbReference type="Pfam" id="PF00849">
    <property type="entry name" value="PseudoU_synth_2"/>
    <property type="match status" value="1"/>
</dbReference>
<evidence type="ECO:0000256" key="4">
    <source>
        <dbReference type="ARBA" id="ARBA00033164"/>
    </source>
</evidence>
<dbReference type="Gene3D" id="3.30.2350.10">
    <property type="entry name" value="Pseudouridine synthase"/>
    <property type="match status" value="1"/>
</dbReference>
<dbReference type="GO" id="GO:0003723">
    <property type="term" value="F:RNA binding"/>
    <property type="evidence" value="ECO:0007669"/>
    <property type="project" value="InterPro"/>
</dbReference>
<dbReference type="EMBL" id="DF820486">
    <property type="protein sequence ID" value="GAK30476.1"/>
    <property type="molecule type" value="Genomic_DNA"/>
</dbReference>
<gene>
    <name evidence="6" type="ORF">WOSG25_030730</name>
</gene>
<evidence type="ECO:0000259" key="5">
    <source>
        <dbReference type="Pfam" id="PF00849"/>
    </source>
</evidence>
<dbReference type="GO" id="GO:0140098">
    <property type="term" value="F:catalytic activity, acting on RNA"/>
    <property type="evidence" value="ECO:0007669"/>
    <property type="project" value="UniProtKB-ARBA"/>
</dbReference>
<dbReference type="PANTHER" id="PTHR21600">
    <property type="entry name" value="MITOCHONDRIAL RNA PSEUDOURIDINE SYNTHASE"/>
    <property type="match status" value="1"/>
</dbReference>
<evidence type="ECO:0000313" key="7">
    <source>
        <dbReference type="Proteomes" id="UP000030643"/>
    </source>
</evidence>
<dbReference type="PANTHER" id="PTHR21600:SF87">
    <property type="entry name" value="RNA PSEUDOURIDYLATE SYNTHASE DOMAIN-CONTAINING PROTEIN 1"/>
    <property type="match status" value="1"/>
</dbReference>
<dbReference type="GO" id="GO:0000455">
    <property type="term" value="P:enzyme-directed rRNA pseudouridine synthesis"/>
    <property type="evidence" value="ECO:0007669"/>
    <property type="project" value="TreeGrafter"/>
</dbReference>
<evidence type="ECO:0000313" key="6">
    <source>
        <dbReference type="EMBL" id="GAK30476.1"/>
    </source>
</evidence>
<protein>
    <recommendedName>
        <fullName evidence="3">RNA pseudouridylate synthase</fullName>
    </recommendedName>
    <alternativeName>
        <fullName evidence="4">RNA-uridine isomerase</fullName>
    </alternativeName>
</protein>
<dbReference type="InterPro" id="IPR006145">
    <property type="entry name" value="PsdUridine_synth_RsuA/RluA"/>
</dbReference>
<proteinExistence type="inferred from homology"/>
<feature type="domain" description="Pseudouridine synthase RsuA/RluA-like" evidence="5">
    <location>
        <begin position="3"/>
        <end position="43"/>
    </location>
</feature>
<name>A0A069CZG3_WEIOS</name>
<comment type="similarity">
    <text evidence="2">Belongs to the pseudouridine synthase RluA family.</text>
</comment>
<dbReference type="InterPro" id="IPR020103">
    <property type="entry name" value="PsdUridine_synth_cat_dom_sf"/>
</dbReference>
<keyword evidence="7" id="KW-1185">Reference proteome</keyword>
<dbReference type="Proteomes" id="UP000030643">
    <property type="component" value="Unassembled WGS sequence"/>
</dbReference>
<dbReference type="STRING" id="1329250.WOSG25_030730"/>